<feature type="transmembrane region" description="Helical" evidence="1">
    <location>
        <begin position="113"/>
        <end position="131"/>
    </location>
</feature>
<proteinExistence type="predicted"/>
<reference evidence="2" key="1">
    <citation type="submission" date="2022-08" db="EMBL/GenBank/DDBJ databases">
        <title>Encephalitozoon hellem ATCC 50604 Complete Genome.</title>
        <authorList>
            <person name="Mascarenhas dos Santos A.C."/>
            <person name="Julian A.T."/>
            <person name="Pombert J.-F."/>
        </authorList>
    </citation>
    <scope>NUCLEOTIDE SEQUENCE</scope>
    <source>
        <strain evidence="2">ATCC 50604</strain>
    </source>
</reference>
<dbReference type="EMBL" id="CP075152">
    <property type="protein sequence ID" value="UTX43425.1"/>
    <property type="molecule type" value="Genomic_DNA"/>
</dbReference>
<feature type="transmembrane region" description="Helical" evidence="1">
    <location>
        <begin position="143"/>
        <end position="170"/>
    </location>
</feature>
<evidence type="ECO:0000313" key="2">
    <source>
        <dbReference type="EMBL" id="UTX43425.1"/>
    </source>
</evidence>
<feature type="transmembrane region" description="Helical" evidence="1">
    <location>
        <begin position="6"/>
        <end position="24"/>
    </location>
</feature>
<dbReference type="Proteomes" id="UP001059546">
    <property type="component" value="Chromosome VI"/>
</dbReference>
<sequence length="188" mass="22218">MFALIETSYFALLPVVTLASYIFANSLTRHGHIPKGISKNNYQYFYAYGIILSFLLPIKNIYPFHLGRRFIETKVLRYSSRSRMSLLQFAHGMVYYTFICIHLRDKAIRSKGIFVLLNALQLLSHYFVFVRKTFQYSHYAVEVIIYAFVYWEVGTAQMLFNFLYVLSFAFSTIRNRMTSQEKPKEDIF</sequence>
<dbReference type="AlphaFoldDB" id="A0A9Q9C4F0"/>
<feature type="transmembrane region" description="Helical" evidence="1">
    <location>
        <begin position="45"/>
        <end position="64"/>
    </location>
</feature>
<evidence type="ECO:0000256" key="1">
    <source>
        <dbReference type="SAM" id="Phobius"/>
    </source>
</evidence>
<feature type="transmembrane region" description="Helical" evidence="1">
    <location>
        <begin position="84"/>
        <end position="101"/>
    </location>
</feature>
<keyword evidence="1" id="KW-0472">Membrane</keyword>
<gene>
    <name evidence="2" type="ORF">GPU96_06g11770</name>
</gene>
<keyword evidence="1" id="KW-0812">Transmembrane</keyword>
<evidence type="ECO:0000313" key="3">
    <source>
        <dbReference type="Proteomes" id="UP001059546"/>
    </source>
</evidence>
<organism evidence="2 3">
    <name type="scientific">Encephalitozoon hellem</name>
    <name type="common">Microsporidian parasite</name>
    <dbReference type="NCBI Taxonomy" id="27973"/>
    <lineage>
        <taxon>Eukaryota</taxon>
        <taxon>Fungi</taxon>
        <taxon>Fungi incertae sedis</taxon>
        <taxon>Microsporidia</taxon>
        <taxon>Unikaryonidae</taxon>
        <taxon>Encephalitozoon</taxon>
    </lineage>
</organism>
<accession>A0A9Q9C4F0</accession>
<keyword evidence="1" id="KW-1133">Transmembrane helix</keyword>
<name>A0A9Q9C4F0_ENCHE</name>
<protein>
    <submittedName>
        <fullName evidence="2">Uncharacterized protein</fullName>
    </submittedName>
</protein>